<keyword evidence="2" id="KW-0378">Hydrolase</keyword>
<dbReference type="PANTHER" id="PTHR12159">
    <property type="entry name" value="G/T AND G/U MISMATCH-SPECIFIC DNA GLYCOSYLASE"/>
    <property type="match status" value="1"/>
</dbReference>
<dbReference type="GO" id="GO:0004844">
    <property type="term" value="F:uracil DNA N-glycosylase activity"/>
    <property type="evidence" value="ECO:0007669"/>
    <property type="project" value="TreeGrafter"/>
</dbReference>
<evidence type="ECO:0000313" key="6">
    <source>
        <dbReference type="EMBL" id="CAB4930137.1"/>
    </source>
</evidence>
<keyword evidence="1" id="KW-0227">DNA damage</keyword>
<dbReference type="Pfam" id="PF03167">
    <property type="entry name" value="UDG"/>
    <property type="match status" value="1"/>
</dbReference>
<dbReference type="InterPro" id="IPR005122">
    <property type="entry name" value="Uracil-DNA_glycosylase-like"/>
</dbReference>
<sequence length="193" mass="20749">MRTERPNKEELQACHGMTVEDLMPPNLRLLFVGINPGLWTAAVNAHFARPGNRFWPALHRAGITSRLVDASLGLPEAARSELTTAGIGISNIVPIATARADELSTTQLRAGGVELRALVAKRQPSVVAVLGVTAFRQAFGRRDLAVGRSAEDFEGAQLWVLPNPSGLNAHETVDSLADWYRIAAESAGIELHA</sequence>
<dbReference type="AlphaFoldDB" id="A0A6J5YFZ8"/>
<dbReference type="SMART" id="SM00986">
    <property type="entry name" value="UDG"/>
    <property type="match status" value="1"/>
</dbReference>
<dbReference type="CDD" id="cd10028">
    <property type="entry name" value="UDG-F2_TDG_MUG"/>
    <property type="match status" value="1"/>
</dbReference>
<dbReference type="SUPFAM" id="SSF52141">
    <property type="entry name" value="Uracil-DNA glycosylase-like"/>
    <property type="match status" value="1"/>
</dbReference>
<dbReference type="InterPro" id="IPR015637">
    <property type="entry name" value="MUG/TDG"/>
</dbReference>
<gene>
    <name evidence="5" type="ORF">UFOPK1392_00243</name>
    <name evidence="6" type="ORF">UFOPK3733_00617</name>
</gene>
<evidence type="ECO:0000313" key="5">
    <source>
        <dbReference type="EMBL" id="CAB4322508.1"/>
    </source>
</evidence>
<protein>
    <submittedName>
        <fullName evidence="5">Unannotated protein</fullName>
    </submittedName>
</protein>
<evidence type="ECO:0000259" key="4">
    <source>
        <dbReference type="SMART" id="SM00986"/>
    </source>
</evidence>
<dbReference type="SMART" id="SM00987">
    <property type="entry name" value="UreE_C"/>
    <property type="match status" value="1"/>
</dbReference>
<feature type="domain" description="Uracil-DNA glycosylase-like" evidence="4">
    <location>
        <begin position="20"/>
        <end position="180"/>
    </location>
</feature>
<dbReference type="PANTHER" id="PTHR12159:SF9">
    <property type="entry name" value="G_T MISMATCH-SPECIFIC THYMINE DNA GLYCOSYLASE"/>
    <property type="match status" value="1"/>
</dbReference>
<dbReference type="GO" id="GO:0006285">
    <property type="term" value="P:base-excision repair, AP site formation"/>
    <property type="evidence" value="ECO:0007669"/>
    <property type="project" value="InterPro"/>
</dbReference>
<organism evidence="5">
    <name type="scientific">freshwater metagenome</name>
    <dbReference type="NCBI Taxonomy" id="449393"/>
    <lineage>
        <taxon>unclassified sequences</taxon>
        <taxon>metagenomes</taxon>
        <taxon>ecological metagenomes</taxon>
    </lineage>
</organism>
<reference evidence="5" key="1">
    <citation type="submission" date="2020-05" db="EMBL/GenBank/DDBJ databases">
        <authorList>
            <person name="Chiriac C."/>
            <person name="Salcher M."/>
            <person name="Ghai R."/>
            <person name="Kavagutti S V."/>
        </authorList>
    </citation>
    <scope>NUCLEOTIDE SEQUENCE</scope>
</reference>
<accession>A0A6J5YFZ8</accession>
<dbReference type="EMBL" id="CAFBNC010000020">
    <property type="protein sequence ID" value="CAB4930137.1"/>
    <property type="molecule type" value="Genomic_DNA"/>
</dbReference>
<dbReference type="GO" id="GO:0008263">
    <property type="term" value="F:pyrimidine-specific mismatch base pair DNA N-glycosylase activity"/>
    <property type="evidence" value="ECO:0007669"/>
    <property type="project" value="TreeGrafter"/>
</dbReference>
<name>A0A6J5YFZ8_9ZZZZ</name>
<dbReference type="EMBL" id="CAEMXZ010000006">
    <property type="protein sequence ID" value="CAB4322508.1"/>
    <property type="molecule type" value="Genomic_DNA"/>
</dbReference>
<keyword evidence="3" id="KW-0234">DNA repair</keyword>
<evidence type="ECO:0000256" key="2">
    <source>
        <dbReference type="ARBA" id="ARBA00022801"/>
    </source>
</evidence>
<dbReference type="InterPro" id="IPR036895">
    <property type="entry name" value="Uracil-DNA_glycosylase-like_sf"/>
</dbReference>
<proteinExistence type="predicted"/>
<dbReference type="Gene3D" id="3.40.470.10">
    <property type="entry name" value="Uracil-DNA glycosylase-like domain"/>
    <property type="match status" value="1"/>
</dbReference>
<evidence type="ECO:0000256" key="1">
    <source>
        <dbReference type="ARBA" id="ARBA00022763"/>
    </source>
</evidence>
<evidence type="ECO:0000256" key="3">
    <source>
        <dbReference type="ARBA" id="ARBA00023204"/>
    </source>
</evidence>